<dbReference type="InterPro" id="IPR035895">
    <property type="entry name" value="HPr-like_sf"/>
</dbReference>
<feature type="domain" description="HPr" evidence="6">
    <location>
        <begin position="1"/>
        <end position="82"/>
    </location>
</feature>
<dbReference type="SUPFAM" id="SSF55594">
    <property type="entry name" value="HPr-like"/>
    <property type="match status" value="1"/>
</dbReference>
<evidence type="ECO:0000313" key="7">
    <source>
        <dbReference type="EMBL" id="MCU6747396.1"/>
    </source>
</evidence>
<dbReference type="PROSITE" id="PS00369">
    <property type="entry name" value="PTS_HPR_HIS"/>
    <property type="match status" value="1"/>
</dbReference>
<evidence type="ECO:0000256" key="3">
    <source>
        <dbReference type="ARBA" id="ARBA00020422"/>
    </source>
</evidence>
<dbReference type="EMBL" id="JAOQJX010000008">
    <property type="protein sequence ID" value="MCU6747396.1"/>
    <property type="molecule type" value="Genomic_DNA"/>
</dbReference>
<dbReference type="NCBIfam" id="TIGR01003">
    <property type="entry name" value="PTS_HPr_family"/>
    <property type="match status" value="1"/>
</dbReference>
<keyword evidence="4" id="KW-0963">Cytoplasm</keyword>
<evidence type="ECO:0000313" key="8">
    <source>
        <dbReference type="Proteomes" id="UP001652394"/>
    </source>
</evidence>
<evidence type="ECO:0000256" key="2">
    <source>
        <dbReference type="ARBA" id="ARBA00004496"/>
    </source>
</evidence>
<organism evidence="7 8">
    <name type="scientific">Faecalicatena acetigenes</name>
    <dbReference type="NCBI Taxonomy" id="2981790"/>
    <lineage>
        <taxon>Bacteria</taxon>
        <taxon>Bacillati</taxon>
        <taxon>Bacillota</taxon>
        <taxon>Clostridia</taxon>
        <taxon>Lachnospirales</taxon>
        <taxon>Lachnospiraceae</taxon>
        <taxon>Faecalicatena</taxon>
    </lineage>
</organism>
<evidence type="ECO:0000256" key="4">
    <source>
        <dbReference type="ARBA" id="ARBA00022490"/>
    </source>
</evidence>
<reference evidence="7 8" key="1">
    <citation type="journal article" date="2021" name="ISME Commun">
        <title>Automated analysis of genomic sequences facilitates high-throughput and comprehensive description of bacteria.</title>
        <authorList>
            <person name="Hitch T.C.A."/>
        </authorList>
    </citation>
    <scope>NUCLEOTIDE SEQUENCE [LARGE SCALE GENOMIC DNA]</scope>
    <source>
        <strain evidence="7 8">H2_18</strain>
    </source>
</reference>
<dbReference type="PRINTS" id="PR00107">
    <property type="entry name" value="PHOSPHOCPHPR"/>
</dbReference>
<gene>
    <name evidence="7" type="ORF">OCV51_06970</name>
</gene>
<dbReference type="InterPro" id="IPR001020">
    <property type="entry name" value="PTS_HPr_His_P_site"/>
</dbReference>
<dbReference type="InterPro" id="IPR050399">
    <property type="entry name" value="HPr"/>
</dbReference>
<dbReference type="Gene3D" id="3.30.1340.10">
    <property type="entry name" value="HPr-like"/>
    <property type="match status" value="1"/>
</dbReference>
<accession>A0ABT2TBM6</accession>
<evidence type="ECO:0000256" key="1">
    <source>
        <dbReference type="ARBA" id="ARBA00003681"/>
    </source>
</evidence>
<sequence>MQQIKVKIKFKEGLHARPAVQLIKLTKGFLSAITLEKDEKIVSAGSIMAILGACIVYGDEIIVRAEGADEEKAIQELEKYFS</sequence>
<keyword evidence="5" id="KW-0598">Phosphotransferase system</keyword>
<dbReference type="PROSITE" id="PS51350">
    <property type="entry name" value="PTS_HPR_DOM"/>
    <property type="match status" value="1"/>
</dbReference>
<comment type="subcellular location">
    <subcellularLocation>
        <location evidence="2">Cytoplasm</location>
    </subcellularLocation>
</comment>
<proteinExistence type="predicted"/>
<comment type="function">
    <text evidence="1">General (non sugar-specific) component of the phosphoenolpyruvate-dependent sugar phosphotransferase system (sugar PTS). This major carbohydrate active-transport system catalyzes the phosphorylation of incoming sugar substrates concomitantly with their translocation across the cell membrane. The phosphoryl group from phosphoenolpyruvate (PEP) is transferred to the phosphoryl carrier protein HPr by enzyme I. Phospho-HPr then transfers it to the PTS EIIA domain.</text>
</comment>
<dbReference type="RefSeq" id="WP_059066764.1">
    <property type="nucleotide sequence ID" value="NZ_JAOQJX010000008.1"/>
</dbReference>
<evidence type="ECO:0000256" key="5">
    <source>
        <dbReference type="ARBA" id="ARBA00022683"/>
    </source>
</evidence>
<dbReference type="Proteomes" id="UP001652394">
    <property type="component" value="Unassembled WGS sequence"/>
</dbReference>
<dbReference type="PANTHER" id="PTHR33705:SF2">
    <property type="entry name" value="PHOSPHOCARRIER PROTEIN NPR"/>
    <property type="match status" value="1"/>
</dbReference>
<evidence type="ECO:0000259" key="6">
    <source>
        <dbReference type="PROSITE" id="PS51350"/>
    </source>
</evidence>
<dbReference type="CDD" id="cd00367">
    <property type="entry name" value="PTS-HPr_like"/>
    <property type="match status" value="1"/>
</dbReference>
<keyword evidence="8" id="KW-1185">Reference proteome</keyword>
<dbReference type="Pfam" id="PF00381">
    <property type="entry name" value="PTS-HPr"/>
    <property type="match status" value="1"/>
</dbReference>
<comment type="caution">
    <text evidence="7">The sequence shown here is derived from an EMBL/GenBank/DDBJ whole genome shotgun (WGS) entry which is preliminary data.</text>
</comment>
<dbReference type="PANTHER" id="PTHR33705">
    <property type="entry name" value="PHOSPHOCARRIER PROTEIN HPR"/>
    <property type="match status" value="1"/>
</dbReference>
<dbReference type="InterPro" id="IPR000032">
    <property type="entry name" value="HPr-like"/>
</dbReference>
<name>A0ABT2TBM6_9FIRM</name>
<protein>
    <recommendedName>
        <fullName evidence="3">Phosphocarrier protein HPr</fullName>
    </recommendedName>
</protein>